<evidence type="ECO:0000256" key="4">
    <source>
        <dbReference type="ARBA" id="ARBA00005382"/>
    </source>
</evidence>
<feature type="domain" description="Glycosyl hydrolase family 30 TIM-barrel" evidence="13">
    <location>
        <begin position="126"/>
        <end position="469"/>
    </location>
</feature>
<comment type="catalytic activity">
    <reaction evidence="1">
        <text>a beta-D-glucosyl-(1&lt;-&gt;1')-N-acylsphing-4-enine + H2O = an N-acylsphing-4-enine + D-glucose</text>
        <dbReference type="Rhea" id="RHEA:13269"/>
        <dbReference type="ChEBI" id="CHEBI:4167"/>
        <dbReference type="ChEBI" id="CHEBI:15377"/>
        <dbReference type="ChEBI" id="CHEBI:22801"/>
        <dbReference type="ChEBI" id="CHEBI:52639"/>
        <dbReference type="EC" id="3.2.1.45"/>
    </reaction>
    <physiologicalReaction direction="left-to-right" evidence="1">
        <dbReference type="Rhea" id="RHEA:13270"/>
    </physiologicalReaction>
</comment>
<feature type="domain" description="Glycosyl hydrolase family 30 beta sandwich" evidence="14">
    <location>
        <begin position="472"/>
        <end position="519"/>
    </location>
</feature>
<comment type="similarity">
    <text evidence="4 12">Belongs to the glycosyl hydrolase 30 family.</text>
</comment>
<evidence type="ECO:0000256" key="2">
    <source>
        <dbReference type="ARBA" id="ARBA00004760"/>
    </source>
</evidence>
<dbReference type="EC" id="3.2.1.45" evidence="5 12"/>
<evidence type="ECO:0000256" key="10">
    <source>
        <dbReference type="ARBA" id="ARBA00050474"/>
    </source>
</evidence>
<evidence type="ECO:0000256" key="12">
    <source>
        <dbReference type="RuleBase" id="RU361188"/>
    </source>
</evidence>
<keyword evidence="6" id="KW-0732">Signal</keyword>
<dbReference type="GO" id="GO:0051246">
    <property type="term" value="P:regulation of protein metabolic process"/>
    <property type="evidence" value="ECO:0007669"/>
    <property type="project" value="UniProtKB-ARBA"/>
</dbReference>
<dbReference type="Pfam" id="PF17189">
    <property type="entry name" value="Glyco_hydro_30C"/>
    <property type="match status" value="3"/>
</dbReference>
<evidence type="ECO:0000313" key="16">
    <source>
        <dbReference type="Proteomes" id="UP000719412"/>
    </source>
</evidence>
<name>A0A8J6LC63_TENMO</name>
<evidence type="ECO:0000259" key="14">
    <source>
        <dbReference type="Pfam" id="PF17189"/>
    </source>
</evidence>
<dbReference type="EMBL" id="JABDTM020020880">
    <property type="protein sequence ID" value="KAH0816819.1"/>
    <property type="molecule type" value="Genomic_DNA"/>
</dbReference>
<keyword evidence="9 12" id="KW-0443">Lipid metabolism</keyword>
<feature type="domain" description="Glycosyl hydrolase family 30 beta sandwich" evidence="14">
    <location>
        <begin position="1423"/>
        <end position="1484"/>
    </location>
</feature>
<dbReference type="GO" id="GO:0005764">
    <property type="term" value="C:lysosome"/>
    <property type="evidence" value="ECO:0007669"/>
    <property type="project" value="UniProtKB-ARBA"/>
</dbReference>
<dbReference type="GO" id="GO:0016241">
    <property type="term" value="P:regulation of macroautophagy"/>
    <property type="evidence" value="ECO:0007669"/>
    <property type="project" value="UniProtKB-ARBA"/>
</dbReference>
<evidence type="ECO:0000256" key="3">
    <source>
        <dbReference type="ARBA" id="ARBA00004991"/>
    </source>
</evidence>
<dbReference type="InterPro" id="IPR001139">
    <property type="entry name" value="Glyco_hydro_30"/>
</dbReference>
<gene>
    <name evidence="15" type="ORF">GEV33_005972</name>
</gene>
<dbReference type="SUPFAM" id="SSF51011">
    <property type="entry name" value="Glycosyl hydrolase domain"/>
    <property type="match status" value="4"/>
</dbReference>
<evidence type="ECO:0000256" key="8">
    <source>
        <dbReference type="ARBA" id="ARBA00022919"/>
    </source>
</evidence>
<comment type="pathway">
    <text evidence="2">Lipid metabolism; sphingolipid metabolism.</text>
</comment>
<dbReference type="InterPro" id="IPR033453">
    <property type="entry name" value="Glyco_hydro_30_TIM-barrel"/>
</dbReference>
<dbReference type="InterPro" id="IPR017853">
    <property type="entry name" value="GH"/>
</dbReference>
<organism evidence="15 16">
    <name type="scientific">Tenebrio molitor</name>
    <name type="common">Yellow mealworm beetle</name>
    <dbReference type="NCBI Taxonomy" id="7067"/>
    <lineage>
        <taxon>Eukaryota</taxon>
        <taxon>Metazoa</taxon>
        <taxon>Ecdysozoa</taxon>
        <taxon>Arthropoda</taxon>
        <taxon>Hexapoda</taxon>
        <taxon>Insecta</taxon>
        <taxon>Pterygota</taxon>
        <taxon>Neoptera</taxon>
        <taxon>Endopterygota</taxon>
        <taxon>Coleoptera</taxon>
        <taxon>Polyphaga</taxon>
        <taxon>Cucujiformia</taxon>
        <taxon>Tenebrionidae</taxon>
        <taxon>Tenebrio</taxon>
    </lineage>
</organism>
<dbReference type="GO" id="GO:0032006">
    <property type="term" value="P:regulation of TOR signaling"/>
    <property type="evidence" value="ECO:0007669"/>
    <property type="project" value="UniProtKB-ARBA"/>
</dbReference>
<comment type="catalytic activity">
    <reaction evidence="11">
        <text>an N-acyl-1-beta-D-glucosyl-15-methylhexadecasphing-4-enine + H2O = an N-acyl-15-methylhexadecasphing-4-enine + D-glucose</text>
        <dbReference type="Rhea" id="RHEA:34755"/>
        <dbReference type="ChEBI" id="CHEBI:4167"/>
        <dbReference type="ChEBI" id="CHEBI:15377"/>
        <dbReference type="ChEBI" id="CHEBI:70815"/>
        <dbReference type="ChEBI" id="CHEBI:70846"/>
    </reaction>
    <physiologicalReaction direction="left-to-right" evidence="11">
        <dbReference type="Rhea" id="RHEA:34756"/>
    </physiologicalReaction>
</comment>
<comment type="pathway">
    <text evidence="3">Sphingolipid metabolism.</text>
</comment>
<keyword evidence="7 12" id="KW-0378">Hydrolase</keyword>
<proteinExistence type="inferred from homology"/>
<dbReference type="FunFam" id="3.20.20.80:FF:000030">
    <property type="entry name" value="Lysosomal acid glucosylceramidase"/>
    <property type="match status" value="3"/>
</dbReference>
<sequence length="1487" mass="168534">MITKQVKEHHKLFEYKSRRHLPNTSLSTRDSLAMLSVLPLVLLIFPGTLKSQECASRDYGHDGTVCVCNLTHCDTIPRPERVERPQLIVYSSNRAGLRFHRTIQNFTSDAAPQIYINPRKEYQTVLGWGGAFTDSTGININSLDQELQGKLLESYFGPDGIEYSLCRVPMGGTDFSTRAYSYDDGEEDKELHNFRLVREDYLYKIPYIKAAFNLSDNDFQLIASTWTAPRWMKTNREYSGFGFIRESMYQTWANYFVKFLDEYQNEGVTFWGVTTGNEPADAFIFRDQLEVVGWTPWLVSEWISSNLGPTIRNSNHSNVKIMILDDQRAFLPWYVDKAFINKMTRQYTDGIAVHWYTDDIFPAYLLSETHEHFPEKFILATEASNMPQFGQKPVVLGSWQRGENYSDDIIKDLLNWVTGWIDWNMVLDLDGGPNYIRNFVDAPLIVNSTSGEFYKQPMYYHVGHFSKFVPRGSVRIGVEKRERVDVECVAFRRPDNGTTVVIFNRRDESVPVGITTDGVAGYCRADDCLSRDYDQGSIVCVCNSDYCDTVPRPEKVEPPQLLVYTSNKAGSRFEQSTGQFEQSKAADNQILINSEQKFQTILGWGGAFTDATGINIDSLDEQLQEKLLRSYFAEDGIEYSMCRVPIGGTDFSTHGYSYDDGDVDEDLVNFALADEDHQYKIPLIKKALDLSDNNLRLFASAWTAPKWMKTNGEYDGRGFLVQELYQTWADYFVKFLDSYQSEGIDFWGITTGNEPSLASVPLNKINSVGWNSTEMGKWVLNNLGPSIRNSNHSDINILILDDQRFYLPRFVDEALVDNATRGYIDGIAVHWYMNEYYPASLLTDTHNNFPEMFILSTEACNGVNSKLGAVVLGSWERGEAYSIDIIEDLSNWAGGWVDWNMVLDLDGGPTYIENFVDSPVIVNATGGEFYKQPMFYHLGHFSKFVPNGSVRIDASSDSENVAFVAFQRPDDGIAVVVVNKNDEVVPVALVDGSRAGYCRAQDCWSRDYDHGGTVCVCNSDHCDTIPRPEKVEQPQLLIYTSNKAGSRFEQTTGQFEQSDAPDNQIRIDPAQKFQTILGWGGAFTDATGINIESLDEQLQETLLRSYFADDGIEYSMCRVPIGGTDFSTHGYSYDDGDVDKDLVNFTLADEDHQYKIPLIKKALDLTENNLRLFASAWTAPTWMKTNGEYAGYGFLLEEMYQTWADYFVKFLDSYQSEGIEFWGITTGNEPGLAMVPLNKISNVGWNSTQMGKWILNNLGPSIRNSNHSDINIMILDDQRMHLPSFVDQALEDNTTREYIDGIAVHWYTDILFPAKLLTETHDHFPEKFILSTEACNGIDLMVGPVVLGSWDRGEWYTIDIMEDLLNWVGGWIDWNMVLDPSGGPTYIDNFVDSPIIVNASANEFYKQPMFYHLGHFSKFAPSGSVRIDATSEVANVSFVAFQRPDDGIAVVLMNRNEEAIPITIVDDSRGAAQVELSERSITTVLYW</sequence>
<keyword evidence="16" id="KW-1185">Reference proteome</keyword>
<dbReference type="Gene3D" id="3.20.20.80">
    <property type="entry name" value="Glycosidases"/>
    <property type="match status" value="3"/>
</dbReference>
<dbReference type="GO" id="GO:0004348">
    <property type="term" value="F:glucosylceramidase activity"/>
    <property type="evidence" value="ECO:0007669"/>
    <property type="project" value="UniProtKB-EC"/>
</dbReference>
<dbReference type="GO" id="GO:0007040">
    <property type="term" value="P:lysosome organization"/>
    <property type="evidence" value="ECO:0007669"/>
    <property type="project" value="UniProtKB-ARBA"/>
</dbReference>
<dbReference type="GO" id="GO:0042391">
    <property type="term" value="P:regulation of membrane potential"/>
    <property type="evidence" value="ECO:0007669"/>
    <property type="project" value="UniProtKB-ARBA"/>
</dbReference>
<dbReference type="GO" id="GO:0006066">
    <property type="term" value="P:alcohol metabolic process"/>
    <property type="evidence" value="ECO:0007669"/>
    <property type="project" value="UniProtKB-ARBA"/>
</dbReference>
<reference evidence="15" key="2">
    <citation type="submission" date="2021-08" db="EMBL/GenBank/DDBJ databases">
        <authorList>
            <person name="Eriksson T."/>
        </authorList>
    </citation>
    <scope>NUCLEOTIDE SEQUENCE</scope>
    <source>
        <strain evidence="15">Stoneville</strain>
        <tissue evidence="15">Whole head</tissue>
    </source>
</reference>
<dbReference type="InterPro" id="IPR033452">
    <property type="entry name" value="GH30_C"/>
</dbReference>
<dbReference type="Pfam" id="PF02055">
    <property type="entry name" value="Glyco_hydro_30"/>
    <property type="match status" value="3"/>
</dbReference>
<evidence type="ECO:0000313" key="15">
    <source>
        <dbReference type="EMBL" id="KAH0816819.1"/>
    </source>
</evidence>
<feature type="domain" description="Glycosyl hydrolase family 30 beta sandwich" evidence="14">
    <location>
        <begin position="948"/>
        <end position="995"/>
    </location>
</feature>
<dbReference type="GO" id="GO:0006680">
    <property type="term" value="P:glucosylceramide catabolic process"/>
    <property type="evidence" value="ECO:0007669"/>
    <property type="project" value="TreeGrafter"/>
</dbReference>
<evidence type="ECO:0000256" key="6">
    <source>
        <dbReference type="ARBA" id="ARBA00022729"/>
    </source>
</evidence>
<evidence type="ECO:0000256" key="11">
    <source>
        <dbReference type="ARBA" id="ARBA00051345"/>
    </source>
</evidence>
<keyword evidence="12" id="KW-0326">Glycosidase</keyword>
<dbReference type="GO" id="GO:0006914">
    <property type="term" value="P:autophagy"/>
    <property type="evidence" value="ECO:0007669"/>
    <property type="project" value="UniProtKB-ARBA"/>
</dbReference>
<dbReference type="SUPFAM" id="SSF51445">
    <property type="entry name" value="(Trans)glycosidases"/>
    <property type="match status" value="3"/>
</dbReference>
<evidence type="ECO:0000256" key="7">
    <source>
        <dbReference type="ARBA" id="ARBA00022801"/>
    </source>
</evidence>
<protein>
    <recommendedName>
        <fullName evidence="5 12">Glucosylceramidase</fullName>
        <ecNumber evidence="5 12">3.2.1.45</ecNumber>
    </recommendedName>
</protein>
<dbReference type="GO" id="GO:0016758">
    <property type="term" value="F:hexosyltransferase activity"/>
    <property type="evidence" value="ECO:0007669"/>
    <property type="project" value="UniProtKB-ARBA"/>
</dbReference>
<dbReference type="PANTHER" id="PTHR11069:SF23">
    <property type="entry name" value="LYSOSOMAL ACID GLUCOSYLCERAMIDASE"/>
    <property type="match status" value="1"/>
</dbReference>
<reference evidence="15" key="1">
    <citation type="journal article" date="2020" name="J Insects Food Feed">
        <title>The yellow mealworm (Tenebrio molitor) genome: a resource for the emerging insects as food and feed industry.</title>
        <authorList>
            <person name="Eriksson T."/>
            <person name="Andere A."/>
            <person name="Kelstrup H."/>
            <person name="Emery V."/>
            <person name="Picard C."/>
        </authorList>
    </citation>
    <scope>NUCLEOTIDE SEQUENCE</scope>
    <source>
        <strain evidence="15">Stoneville</strain>
        <tissue evidence="15">Whole head</tissue>
    </source>
</reference>
<comment type="catalytic activity">
    <reaction evidence="10">
        <text>a beta-D-glucosylceramide + H2O = an N-acyl-sphingoid base + D-glucose</text>
        <dbReference type="Rhea" id="RHEA:81447"/>
        <dbReference type="ChEBI" id="CHEBI:4167"/>
        <dbReference type="ChEBI" id="CHEBI:15377"/>
        <dbReference type="ChEBI" id="CHEBI:83264"/>
        <dbReference type="ChEBI" id="CHEBI:83273"/>
    </reaction>
    <physiologicalReaction direction="left-to-right" evidence="10">
        <dbReference type="Rhea" id="RHEA:81448"/>
    </physiologicalReaction>
</comment>
<dbReference type="GO" id="GO:0005102">
    <property type="term" value="F:signaling receptor binding"/>
    <property type="evidence" value="ECO:0007669"/>
    <property type="project" value="UniProtKB-ARBA"/>
</dbReference>
<dbReference type="GO" id="GO:0008202">
    <property type="term" value="P:steroid metabolic process"/>
    <property type="evidence" value="ECO:0007669"/>
    <property type="project" value="UniProtKB-ARBA"/>
</dbReference>
<dbReference type="GO" id="GO:0010605">
    <property type="term" value="P:negative regulation of macromolecule metabolic process"/>
    <property type="evidence" value="ECO:0007669"/>
    <property type="project" value="UniProtKB-ARBA"/>
</dbReference>
<evidence type="ECO:0000256" key="9">
    <source>
        <dbReference type="ARBA" id="ARBA00023098"/>
    </source>
</evidence>
<evidence type="ECO:0000256" key="1">
    <source>
        <dbReference type="ARBA" id="ARBA00001013"/>
    </source>
</evidence>
<accession>A0A8J6LC63</accession>
<evidence type="ECO:0000259" key="13">
    <source>
        <dbReference type="Pfam" id="PF02055"/>
    </source>
</evidence>
<dbReference type="PRINTS" id="PR00843">
    <property type="entry name" value="GLHYDRLASE30"/>
</dbReference>
<dbReference type="PANTHER" id="PTHR11069">
    <property type="entry name" value="GLUCOSYLCERAMIDASE"/>
    <property type="match status" value="1"/>
</dbReference>
<dbReference type="GO" id="GO:0005774">
    <property type="term" value="C:vacuolar membrane"/>
    <property type="evidence" value="ECO:0007669"/>
    <property type="project" value="UniProtKB-ARBA"/>
</dbReference>
<feature type="domain" description="Glycosyl hydrolase family 30 TIM-barrel" evidence="13">
    <location>
        <begin position="601"/>
        <end position="945"/>
    </location>
</feature>
<evidence type="ECO:0000256" key="5">
    <source>
        <dbReference type="ARBA" id="ARBA00012658"/>
    </source>
</evidence>
<feature type="domain" description="Glycosyl hydrolase family 30 TIM-barrel" evidence="13">
    <location>
        <begin position="1076"/>
        <end position="1419"/>
    </location>
</feature>
<keyword evidence="8 12" id="KW-0746">Sphingolipid metabolism</keyword>
<dbReference type="Proteomes" id="UP000719412">
    <property type="component" value="Unassembled WGS sequence"/>
</dbReference>
<dbReference type="GO" id="GO:0030163">
    <property type="term" value="P:protein catabolic process"/>
    <property type="evidence" value="ECO:0007669"/>
    <property type="project" value="UniProtKB-ARBA"/>
</dbReference>
<comment type="caution">
    <text evidence="15">The sequence shown here is derived from an EMBL/GenBank/DDBJ whole genome shotgun (WGS) entry which is preliminary data.</text>
</comment>